<evidence type="ECO:0000313" key="1">
    <source>
        <dbReference type="EMBL" id="PWN54261.1"/>
    </source>
</evidence>
<dbReference type="Proteomes" id="UP000245626">
    <property type="component" value="Unassembled WGS sequence"/>
</dbReference>
<proteinExistence type="predicted"/>
<reference evidence="1 2" key="1">
    <citation type="journal article" date="2018" name="Mol. Biol. Evol.">
        <title>Broad Genomic Sampling Reveals a Smut Pathogenic Ancestry of the Fungal Clade Ustilaginomycotina.</title>
        <authorList>
            <person name="Kijpornyongpan T."/>
            <person name="Mondo S.J."/>
            <person name="Barry K."/>
            <person name="Sandor L."/>
            <person name="Lee J."/>
            <person name="Lipzen A."/>
            <person name="Pangilinan J."/>
            <person name="LaButti K."/>
            <person name="Hainaut M."/>
            <person name="Henrissat B."/>
            <person name="Grigoriev I.V."/>
            <person name="Spatafora J.W."/>
            <person name="Aime M.C."/>
        </authorList>
    </citation>
    <scope>NUCLEOTIDE SEQUENCE [LARGE SCALE GENOMIC DNA]</scope>
    <source>
        <strain evidence="1 2">SA 807</strain>
    </source>
</reference>
<organism evidence="1 2">
    <name type="scientific">Violaceomyces palustris</name>
    <dbReference type="NCBI Taxonomy" id="1673888"/>
    <lineage>
        <taxon>Eukaryota</taxon>
        <taxon>Fungi</taxon>
        <taxon>Dikarya</taxon>
        <taxon>Basidiomycota</taxon>
        <taxon>Ustilaginomycotina</taxon>
        <taxon>Ustilaginomycetes</taxon>
        <taxon>Violaceomycetales</taxon>
        <taxon>Violaceomycetaceae</taxon>
        <taxon>Violaceomyces</taxon>
    </lineage>
</organism>
<gene>
    <name evidence="1" type="ORF">IE53DRAFT_308707</name>
</gene>
<keyword evidence="2" id="KW-1185">Reference proteome</keyword>
<keyword evidence="1" id="KW-0808">Transferase</keyword>
<protein>
    <submittedName>
        <fullName evidence="1">PLP-dependent transferase</fullName>
    </submittedName>
</protein>
<sequence length="463" mass="51902">MAIKEPTLAAKLQKLSDELKRTKAPELGHGCRKLYGFDEDYHPLNNGSFGACPNYVLEAYKHFLDESERRPDSFFRRDYRPPLNRARKEVADLIHCDLDDLVLIPNATTGVNAVMRGLNGTWQKGDAILIYQTIYGACGKTAQYIIDTNPIYQLKLVRVELAYPLSHADFLAKTEEALQAAQNRGVRVRVAILDAISSLPGVIVPWQECVQLLRKHEVLSLVDAAHAIGQIKIDLKKADPDFFTSNCHKWLSCHRGCALLYVPKRNQHLALGIPTSHDYESPNLPKSKGPILLPSDAPSMFIKMWEWTGTQDLSSHLSIPYAIEFRKWLGGEDKIIEYNSNLARKGAAIVKELLGQESTIMDVVDPLDDSPEAKSQRLTACMSNVSIPLNGSLQGQVLEPHTLAHVGAELQTTLSESFDTFVPFYQHDGKVWIRISGQVWLEESDFQWLGERLKEVLASKGYA</sequence>
<name>A0ACD0P8D3_9BASI</name>
<accession>A0ACD0P8D3</accession>
<evidence type="ECO:0000313" key="2">
    <source>
        <dbReference type="Proteomes" id="UP000245626"/>
    </source>
</evidence>
<dbReference type="EMBL" id="KZ819690">
    <property type="protein sequence ID" value="PWN54261.1"/>
    <property type="molecule type" value="Genomic_DNA"/>
</dbReference>